<evidence type="ECO:0000313" key="2">
    <source>
        <dbReference type="EMBL" id="EJK55641.1"/>
    </source>
</evidence>
<evidence type="ECO:0000256" key="1">
    <source>
        <dbReference type="SAM" id="MobiDB-lite"/>
    </source>
</evidence>
<dbReference type="Proteomes" id="UP000266841">
    <property type="component" value="Unassembled WGS sequence"/>
</dbReference>
<sequence>LPDRDPPLIEVQAGCQRQPLVAAPPPAPGRSSSPFGVFGVFLQAPAPPRRPRPLVGGSPSESTDVSFGDRDGLFCPRSDVVSSNPATLSLVKSPACAGPALSLPPARPLSPQSSAQARPATPNPVLCMTSL</sequence>
<reference evidence="2 3" key="1">
    <citation type="journal article" date="2012" name="Genome Biol.">
        <title>Genome and low-iron response of an oceanic diatom adapted to chronic iron limitation.</title>
        <authorList>
            <person name="Lommer M."/>
            <person name="Specht M."/>
            <person name="Roy A.S."/>
            <person name="Kraemer L."/>
            <person name="Andreson R."/>
            <person name="Gutowska M.A."/>
            <person name="Wolf J."/>
            <person name="Bergner S.V."/>
            <person name="Schilhabel M.B."/>
            <person name="Klostermeier U.C."/>
            <person name="Beiko R.G."/>
            <person name="Rosenstiel P."/>
            <person name="Hippler M."/>
            <person name="Laroche J."/>
        </authorList>
    </citation>
    <scope>NUCLEOTIDE SEQUENCE [LARGE SCALE GENOMIC DNA]</scope>
    <source>
        <strain evidence="2 3">CCMP1005</strain>
    </source>
</reference>
<gene>
    <name evidence="2" type="ORF">THAOC_24604</name>
</gene>
<keyword evidence="3" id="KW-1185">Reference proteome</keyword>
<feature type="region of interest" description="Disordered" evidence="1">
    <location>
        <begin position="100"/>
        <end position="131"/>
    </location>
</feature>
<feature type="region of interest" description="Disordered" evidence="1">
    <location>
        <begin position="46"/>
        <end position="70"/>
    </location>
</feature>
<accession>K0S3W3</accession>
<comment type="caution">
    <text evidence="2">The sequence shown here is derived from an EMBL/GenBank/DDBJ whole genome shotgun (WGS) entry which is preliminary data.</text>
</comment>
<name>K0S3W3_THAOC</name>
<organism evidence="2 3">
    <name type="scientific">Thalassiosira oceanica</name>
    <name type="common">Marine diatom</name>
    <dbReference type="NCBI Taxonomy" id="159749"/>
    <lineage>
        <taxon>Eukaryota</taxon>
        <taxon>Sar</taxon>
        <taxon>Stramenopiles</taxon>
        <taxon>Ochrophyta</taxon>
        <taxon>Bacillariophyta</taxon>
        <taxon>Coscinodiscophyceae</taxon>
        <taxon>Thalassiosirophycidae</taxon>
        <taxon>Thalassiosirales</taxon>
        <taxon>Thalassiosiraceae</taxon>
        <taxon>Thalassiosira</taxon>
    </lineage>
</organism>
<feature type="compositionally biased region" description="Low complexity" evidence="1">
    <location>
        <begin position="100"/>
        <end position="117"/>
    </location>
</feature>
<dbReference type="EMBL" id="AGNL01033551">
    <property type="protein sequence ID" value="EJK55641.1"/>
    <property type="molecule type" value="Genomic_DNA"/>
</dbReference>
<feature type="non-terminal residue" evidence="2">
    <location>
        <position position="1"/>
    </location>
</feature>
<proteinExistence type="predicted"/>
<evidence type="ECO:0000313" key="3">
    <source>
        <dbReference type="Proteomes" id="UP000266841"/>
    </source>
</evidence>
<dbReference type="AlphaFoldDB" id="K0S3W3"/>
<protein>
    <submittedName>
        <fullName evidence="2">Uncharacterized protein</fullName>
    </submittedName>
</protein>